<feature type="region of interest" description="Disordered" evidence="1">
    <location>
        <begin position="1"/>
        <end position="39"/>
    </location>
</feature>
<protein>
    <submittedName>
        <fullName evidence="2">Uncharacterized protein</fullName>
    </submittedName>
</protein>
<feature type="compositionally biased region" description="Polar residues" evidence="1">
    <location>
        <begin position="813"/>
        <end position="822"/>
    </location>
</feature>
<gene>
    <name evidence="2" type="ORF">TVAG_406060</name>
</gene>
<feature type="compositionally biased region" description="Basic residues" evidence="1">
    <location>
        <begin position="154"/>
        <end position="164"/>
    </location>
</feature>
<dbReference type="VEuPathDB" id="TrichDB:TVAGG3_0631750"/>
<dbReference type="VEuPathDB" id="TrichDB:TVAG_406060"/>
<feature type="region of interest" description="Disordered" evidence="1">
    <location>
        <begin position="791"/>
        <end position="829"/>
    </location>
</feature>
<feature type="region of interest" description="Disordered" evidence="1">
    <location>
        <begin position="94"/>
        <end position="181"/>
    </location>
</feature>
<feature type="compositionally biased region" description="Polar residues" evidence="1">
    <location>
        <begin position="15"/>
        <end position="27"/>
    </location>
</feature>
<feature type="compositionally biased region" description="Basic and acidic residues" evidence="1">
    <location>
        <begin position="601"/>
        <end position="613"/>
    </location>
</feature>
<dbReference type="EMBL" id="DS113252">
    <property type="protein sequence ID" value="EAY15692.1"/>
    <property type="molecule type" value="Genomic_DNA"/>
</dbReference>
<accession>A2DV96</accession>
<evidence type="ECO:0000313" key="3">
    <source>
        <dbReference type="Proteomes" id="UP000001542"/>
    </source>
</evidence>
<dbReference type="InParanoid" id="A2DV96"/>
<feature type="region of interest" description="Disordered" evidence="1">
    <location>
        <begin position="563"/>
        <end position="629"/>
    </location>
</feature>
<feature type="region of interest" description="Disordered" evidence="1">
    <location>
        <begin position="648"/>
        <end position="671"/>
    </location>
</feature>
<feature type="compositionally biased region" description="Basic residues" evidence="1">
    <location>
        <begin position="203"/>
        <end position="214"/>
    </location>
</feature>
<reference evidence="2" key="2">
    <citation type="journal article" date="2007" name="Science">
        <title>Draft genome sequence of the sexually transmitted pathogen Trichomonas vaginalis.</title>
        <authorList>
            <person name="Carlton J.M."/>
            <person name="Hirt R.P."/>
            <person name="Silva J.C."/>
            <person name="Delcher A.L."/>
            <person name="Schatz M."/>
            <person name="Zhao Q."/>
            <person name="Wortman J.R."/>
            <person name="Bidwell S.L."/>
            <person name="Alsmark U.C.M."/>
            <person name="Besteiro S."/>
            <person name="Sicheritz-Ponten T."/>
            <person name="Noel C.J."/>
            <person name="Dacks J.B."/>
            <person name="Foster P.G."/>
            <person name="Simillion C."/>
            <person name="Van de Peer Y."/>
            <person name="Miranda-Saavedra D."/>
            <person name="Barton G.J."/>
            <person name="Westrop G.D."/>
            <person name="Mueller S."/>
            <person name="Dessi D."/>
            <person name="Fiori P.L."/>
            <person name="Ren Q."/>
            <person name="Paulsen I."/>
            <person name="Zhang H."/>
            <person name="Bastida-Corcuera F.D."/>
            <person name="Simoes-Barbosa A."/>
            <person name="Brown M.T."/>
            <person name="Hayes R.D."/>
            <person name="Mukherjee M."/>
            <person name="Okumura C.Y."/>
            <person name="Schneider R."/>
            <person name="Smith A.J."/>
            <person name="Vanacova S."/>
            <person name="Villalvazo M."/>
            <person name="Haas B.J."/>
            <person name="Pertea M."/>
            <person name="Feldblyum T.V."/>
            <person name="Utterback T.R."/>
            <person name="Shu C.L."/>
            <person name="Osoegawa K."/>
            <person name="de Jong P.J."/>
            <person name="Hrdy I."/>
            <person name="Horvathova L."/>
            <person name="Zubacova Z."/>
            <person name="Dolezal P."/>
            <person name="Malik S.B."/>
            <person name="Logsdon J.M. Jr."/>
            <person name="Henze K."/>
            <person name="Gupta A."/>
            <person name="Wang C.C."/>
            <person name="Dunne R.L."/>
            <person name="Upcroft J.A."/>
            <person name="Upcroft P."/>
            <person name="White O."/>
            <person name="Salzberg S.L."/>
            <person name="Tang P."/>
            <person name="Chiu C.-H."/>
            <person name="Lee Y.-S."/>
            <person name="Embley T.M."/>
            <person name="Coombs G.H."/>
            <person name="Mottram J.C."/>
            <person name="Tachezy J."/>
            <person name="Fraser-Liggett C.M."/>
            <person name="Johnson P.J."/>
        </authorList>
    </citation>
    <scope>NUCLEOTIDE SEQUENCE [LARGE SCALE GENOMIC DNA]</scope>
    <source>
        <strain evidence="2">G3</strain>
    </source>
</reference>
<feature type="compositionally biased region" description="Basic residues" evidence="1">
    <location>
        <begin position="28"/>
        <end position="38"/>
    </location>
</feature>
<name>A2DV96_TRIV3</name>
<reference evidence="2" key="1">
    <citation type="submission" date="2006-10" db="EMBL/GenBank/DDBJ databases">
        <authorList>
            <person name="Amadeo P."/>
            <person name="Zhao Q."/>
            <person name="Wortman J."/>
            <person name="Fraser-Liggett C."/>
            <person name="Carlton J."/>
        </authorList>
    </citation>
    <scope>NUCLEOTIDE SEQUENCE</scope>
    <source>
        <strain evidence="2">G3</strain>
    </source>
</reference>
<dbReference type="Proteomes" id="UP000001542">
    <property type="component" value="Unassembled WGS sequence"/>
</dbReference>
<sequence>MEIGEGETPPPRASSAATQSEKVSSASGKHKTIRKIKHRDGTVTLIQSDDPEFDQISKSKKKVYSQTVHIRKITKTNTETGETVTEFERIKDHPVTVFTEKSSTIQTPKTLTSSAIENSPSTSKSKRRKTRKSTTSKEEQSNNSVTSTPATPTNKKKKKKKTKRSNTSTTLPNNQLPDKPMEEIEKIQNQFEAETAKKENSSSKKKSKKSKVSRSKSIGESIEISMLSIPDSDSEPKIQKSSKKSKSRHKSHKNYSFLDPHDVKLYDKSIYDFESDSEFELPTPMKEPPPVEKRYFKLITQHKNPNTNTIVAIEQLIPKNGHKLPPNLPEFNVVPLDIVSLHPISPPNTNLFEKNKKIENNILRISNTQKMESSLSGEFASDEESLREHQIKSQQKVYFRYSQKTHEITDINNQTYNIIENTPEFVQNQIVLPKPKVKIYKRKPNSFKNEEFELKQSVFLPDNERYSISPMILSSDAFREKYGNFPAKLKENLSEIEIEKLDNFEPNPNMLKKVKPCVVLFDKKFYLETIDENGVLNRARCTEDGKKIVVCSTKDPEEEIQAIIAKRPKPDEKKKSKRRKRSNSIKDEHKEQKTPKRKKSSSKDSNTKQKQEDSVEIPSPNVKQENLLPKEVENNLFNIKINEKSEIKNRKGSFGTPRAKNHKEAKSDEEIPVESVKIVEKKITPKKFIRRAAFRTIDSETGFNERPSSLVRANSVEPPKKLTKKKFISTKNLTMIFPEPERASEESYSTTTTSVSTPTQRIFSQIRRNSSDSNSESYSISVSKSDIGAVRSRLPHRRFPSRIREKEKKSENSVKFQFSDNAAESGERPTDMFTTMVETEGVSEGFLNQYTYGSTELMTTEPDE</sequence>
<feature type="compositionally biased region" description="Low complexity" evidence="1">
    <location>
        <begin position="746"/>
        <end position="757"/>
    </location>
</feature>
<feature type="compositionally biased region" description="Basic residues" evidence="1">
    <location>
        <begin position="240"/>
        <end position="253"/>
    </location>
</feature>
<keyword evidence="3" id="KW-1185">Reference proteome</keyword>
<feature type="compositionally biased region" description="Basic and acidic residues" evidence="1">
    <location>
        <begin position="584"/>
        <end position="594"/>
    </location>
</feature>
<feature type="compositionally biased region" description="Basic residues" evidence="1">
    <location>
        <begin position="124"/>
        <end position="134"/>
    </location>
</feature>
<evidence type="ECO:0000256" key="1">
    <source>
        <dbReference type="SAM" id="MobiDB-lite"/>
    </source>
</evidence>
<dbReference type="AlphaFoldDB" id="A2DV96"/>
<evidence type="ECO:0000313" key="2">
    <source>
        <dbReference type="EMBL" id="EAY15692.1"/>
    </source>
</evidence>
<dbReference type="RefSeq" id="XP_001327915.1">
    <property type="nucleotide sequence ID" value="XM_001327880.1"/>
</dbReference>
<proteinExistence type="predicted"/>
<feature type="compositionally biased region" description="Basic and acidic residues" evidence="1">
    <location>
        <begin position="802"/>
        <end position="812"/>
    </location>
</feature>
<dbReference type="KEGG" id="tva:4773699"/>
<organism evidence="2 3">
    <name type="scientific">Trichomonas vaginalis (strain ATCC PRA-98 / G3)</name>
    <dbReference type="NCBI Taxonomy" id="412133"/>
    <lineage>
        <taxon>Eukaryota</taxon>
        <taxon>Metamonada</taxon>
        <taxon>Parabasalia</taxon>
        <taxon>Trichomonadida</taxon>
        <taxon>Trichomonadidae</taxon>
        <taxon>Trichomonas</taxon>
    </lineage>
</organism>
<feature type="region of interest" description="Disordered" evidence="1">
    <location>
        <begin position="193"/>
        <end position="255"/>
    </location>
</feature>
<feature type="compositionally biased region" description="Polar residues" evidence="1">
    <location>
        <begin position="99"/>
        <end position="120"/>
    </location>
</feature>
<feature type="region of interest" description="Disordered" evidence="1">
    <location>
        <begin position="738"/>
        <end position="759"/>
    </location>
</feature>